<dbReference type="SUPFAM" id="SSF53850">
    <property type="entry name" value="Periplasmic binding protein-like II"/>
    <property type="match status" value="1"/>
</dbReference>
<comment type="similarity">
    <text evidence="1">Belongs to the LysR transcriptional regulatory family.</text>
</comment>
<protein>
    <submittedName>
        <fullName evidence="6">Transcriptional regulator, LysR family</fullName>
    </submittedName>
</protein>
<feature type="domain" description="HTH lysR-type" evidence="5">
    <location>
        <begin position="2"/>
        <end position="59"/>
    </location>
</feature>
<dbReference type="Gene3D" id="1.10.10.10">
    <property type="entry name" value="Winged helix-like DNA-binding domain superfamily/Winged helix DNA-binding domain"/>
    <property type="match status" value="1"/>
</dbReference>
<reference evidence="7" key="1">
    <citation type="submission" date="2016-10" db="EMBL/GenBank/DDBJ databases">
        <authorList>
            <person name="Varghese N."/>
            <person name="Submissions S."/>
        </authorList>
    </citation>
    <scope>NUCLEOTIDE SEQUENCE [LARGE SCALE GENOMIC DNA]</scope>
    <source>
        <strain evidence="7">2SM5</strain>
    </source>
</reference>
<sequence length="293" mass="31639">MFELKQVRYFVAVAEELSFRRAADRLCITQPPLSQCIKALEESLNVQLFLRNTRSVQLTKAGETFLTQAYGLLDTANRSVTMVQQAAQGEVGTLRIGYSASAIFSKALTSALAELLTARPMLEVQLCEGNALDHIVSLRAGRLDAAVLRADLGAEMLGRLLVTRLADEPLYAVLPRGHSLASRASVEMHDLAGERLLLQPASQRTFLRRQVESLADRAGLSLDRALEVPDISSTLCFVSAGIGVAILPASAASIAHSLVIVPIADAGSSQPLILTYRDKTPLNDQLLYALSGR</sequence>
<dbReference type="PRINTS" id="PR00039">
    <property type="entry name" value="HTHLYSR"/>
</dbReference>
<dbReference type="InterPro" id="IPR005119">
    <property type="entry name" value="LysR_subst-bd"/>
</dbReference>
<dbReference type="PANTHER" id="PTHR30346">
    <property type="entry name" value="TRANSCRIPTIONAL DUAL REGULATOR HCAR-RELATED"/>
    <property type="match status" value="1"/>
</dbReference>
<evidence type="ECO:0000256" key="4">
    <source>
        <dbReference type="ARBA" id="ARBA00023163"/>
    </source>
</evidence>
<dbReference type="Pfam" id="PF00126">
    <property type="entry name" value="HTH_1"/>
    <property type="match status" value="1"/>
</dbReference>
<dbReference type="STRING" id="797277.SAMN05216198_1423"/>
<dbReference type="InterPro" id="IPR000847">
    <property type="entry name" value="LysR_HTH_N"/>
</dbReference>
<dbReference type="Gene3D" id="3.40.190.10">
    <property type="entry name" value="Periplasmic binding protein-like II"/>
    <property type="match status" value="2"/>
</dbReference>
<gene>
    <name evidence="6" type="ORF">SAMN05216198_1423</name>
</gene>
<proteinExistence type="inferred from homology"/>
<accession>A0A1H1Q9R2</accession>
<dbReference type="InterPro" id="IPR036388">
    <property type="entry name" value="WH-like_DNA-bd_sf"/>
</dbReference>
<dbReference type="SUPFAM" id="SSF46785">
    <property type="entry name" value="Winged helix' DNA-binding domain"/>
    <property type="match status" value="1"/>
</dbReference>
<evidence type="ECO:0000256" key="3">
    <source>
        <dbReference type="ARBA" id="ARBA00023125"/>
    </source>
</evidence>
<dbReference type="CDD" id="cd08414">
    <property type="entry name" value="PBP2_LTTR_aromatics_like"/>
    <property type="match status" value="1"/>
</dbReference>
<dbReference type="RefSeq" id="WP_090272671.1">
    <property type="nucleotide sequence ID" value="NZ_LT629748.1"/>
</dbReference>
<dbReference type="GO" id="GO:0032993">
    <property type="term" value="C:protein-DNA complex"/>
    <property type="evidence" value="ECO:0007669"/>
    <property type="project" value="TreeGrafter"/>
</dbReference>
<evidence type="ECO:0000256" key="2">
    <source>
        <dbReference type="ARBA" id="ARBA00023015"/>
    </source>
</evidence>
<keyword evidence="3" id="KW-0238">DNA-binding</keyword>
<keyword evidence="4" id="KW-0804">Transcription</keyword>
<dbReference type="GO" id="GO:0003700">
    <property type="term" value="F:DNA-binding transcription factor activity"/>
    <property type="evidence" value="ECO:0007669"/>
    <property type="project" value="InterPro"/>
</dbReference>
<evidence type="ECO:0000259" key="5">
    <source>
        <dbReference type="PROSITE" id="PS50931"/>
    </source>
</evidence>
<name>A0A1H1Q9R2_9GAMM</name>
<dbReference type="PANTHER" id="PTHR30346:SF28">
    <property type="entry name" value="HTH-TYPE TRANSCRIPTIONAL REGULATOR CYNR"/>
    <property type="match status" value="1"/>
</dbReference>
<keyword evidence="2" id="KW-0805">Transcription regulation</keyword>
<organism evidence="6 7">
    <name type="scientific">Halopseudomonas litoralis</name>
    <dbReference type="NCBI Taxonomy" id="797277"/>
    <lineage>
        <taxon>Bacteria</taxon>
        <taxon>Pseudomonadati</taxon>
        <taxon>Pseudomonadota</taxon>
        <taxon>Gammaproteobacteria</taxon>
        <taxon>Pseudomonadales</taxon>
        <taxon>Pseudomonadaceae</taxon>
        <taxon>Halopseudomonas</taxon>
    </lineage>
</organism>
<evidence type="ECO:0000313" key="6">
    <source>
        <dbReference type="EMBL" id="SDS20261.1"/>
    </source>
</evidence>
<dbReference type="OrthoDB" id="5289754at2"/>
<dbReference type="PROSITE" id="PS50931">
    <property type="entry name" value="HTH_LYSR"/>
    <property type="match status" value="1"/>
</dbReference>
<dbReference type="AlphaFoldDB" id="A0A1H1Q9R2"/>
<dbReference type="GO" id="GO:0003677">
    <property type="term" value="F:DNA binding"/>
    <property type="evidence" value="ECO:0007669"/>
    <property type="project" value="UniProtKB-KW"/>
</dbReference>
<dbReference type="Proteomes" id="UP000243426">
    <property type="component" value="Chromosome I"/>
</dbReference>
<dbReference type="Pfam" id="PF03466">
    <property type="entry name" value="LysR_substrate"/>
    <property type="match status" value="1"/>
</dbReference>
<dbReference type="InterPro" id="IPR036390">
    <property type="entry name" value="WH_DNA-bd_sf"/>
</dbReference>
<evidence type="ECO:0000313" key="7">
    <source>
        <dbReference type="Proteomes" id="UP000243426"/>
    </source>
</evidence>
<evidence type="ECO:0000256" key="1">
    <source>
        <dbReference type="ARBA" id="ARBA00009437"/>
    </source>
</evidence>
<dbReference type="FunFam" id="1.10.10.10:FF:000001">
    <property type="entry name" value="LysR family transcriptional regulator"/>
    <property type="match status" value="1"/>
</dbReference>
<keyword evidence="7" id="KW-1185">Reference proteome</keyword>
<dbReference type="EMBL" id="LT629748">
    <property type="protein sequence ID" value="SDS20261.1"/>
    <property type="molecule type" value="Genomic_DNA"/>
</dbReference>